<protein>
    <recommendedName>
        <fullName evidence="2">DUF6604 domain-containing protein</fullName>
    </recommendedName>
</protein>
<proteinExistence type="predicted"/>
<dbReference type="PANTHER" id="PTHR38795">
    <property type="entry name" value="DUF6604 DOMAIN-CONTAINING PROTEIN"/>
    <property type="match status" value="1"/>
</dbReference>
<feature type="domain" description="DUF6604" evidence="2">
    <location>
        <begin position="12"/>
        <end position="285"/>
    </location>
</feature>
<dbReference type="Proteomes" id="UP001324427">
    <property type="component" value="Unassembled WGS sequence"/>
</dbReference>
<dbReference type="Pfam" id="PF20253">
    <property type="entry name" value="DUF6604"/>
    <property type="match status" value="1"/>
</dbReference>
<feature type="compositionally biased region" description="Low complexity" evidence="1">
    <location>
        <begin position="203"/>
        <end position="212"/>
    </location>
</feature>
<gene>
    <name evidence="3" type="ORF">LTR36_010064</name>
</gene>
<sequence>MARNPVVGRYRLYKEGTAKLVRWLAQTASRCCDISAIIKSSTPAPAPRKAGSSARGENTAIPIRPRELIRLAEAIASASPSVEIPSDILHVARDVIAGRQVCAEWYSGQAMQESSKLGEQDLAHRHFVTVLQDVLVILTDASEKQTASDVPAEADKGAKQTSVPARRKSTRIPMAAESADGPAMANLFSQLEVEEPSASPLGAQPNAQQQKQQPKKVAKDKEYGMAQEDDTVFALWCFLEDLNDVRTYVRDTWREFAAGDVSFVAASMVTDAAFGLMRCADEDFVMANPLFADHIAMMLFLGLSMTIQGHHVWLFSLDEGSSPRHLKAGLDIADLLCPAAATLLRGYTEKLRTCAKCASNPKQGRPQDSDGDTFAKYSFHEFGPVLLKCAHSIEAMTASATSEGKLVDEFVRGMASFGKTAAMRIWLVVACQTYMDIYDIIGSDTSVGLRTLQAGLMKSEDTIMRWDTHMDKFGSAKPVDEELLQFASRNGTWARVLGSEMDAGSQHDNHSSPAYSFLSSLPAHAGVLAYASHVKLHCKSMHPANAGLLILAMAHLYKALRHYGLLNQAWHDMDFVVSQQSILSPLVTKTAATADAKALARHYQMALGVPATSFARNPSLALPESLFAAKKFAPNARKLQVTSRYGRGTIAHQKGDKVRGVPSSNSYELVLQSMTAAEDAKPNSKATTAIIRFTPLTLLATFKKCMIADEPHINFDYSGFWADCEQLLHDMSPVLRKVTINLAHDVQGGCRLVDALLRDAAGVQLRQGSLVNAAISDAGALLADFIKANSTKYTQPAYDQSSGRIPKALRPTFEPRTTCCDLSSAIMRDSHEPEGFKFGSSRRIVAIYDPKATYRGLVAQERWRLEHAQWIRDGCPGDNVPLAVRAFKERLKNGDEDCLKHIESLRGMHEDMNRMDEAGGVRICAMNTGKLGPGERQMNAEELRAEREMTLRALSE</sequence>
<reference evidence="3 4" key="1">
    <citation type="submission" date="2021-11" db="EMBL/GenBank/DDBJ databases">
        <title>Black yeast isolated from Biological Soil Crust.</title>
        <authorList>
            <person name="Kurbessoian T."/>
        </authorList>
    </citation>
    <scope>NUCLEOTIDE SEQUENCE [LARGE SCALE GENOMIC DNA]</scope>
    <source>
        <strain evidence="3 4">CCFEE 5522</strain>
    </source>
</reference>
<evidence type="ECO:0000313" key="4">
    <source>
        <dbReference type="Proteomes" id="UP001324427"/>
    </source>
</evidence>
<feature type="region of interest" description="Disordered" evidence="1">
    <location>
        <begin position="145"/>
        <end position="176"/>
    </location>
</feature>
<name>A0AAV9JRT5_9PEZI</name>
<dbReference type="EMBL" id="JAVFHQ010000008">
    <property type="protein sequence ID" value="KAK4548195.1"/>
    <property type="molecule type" value="Genomic_DNA"/>
</dbReference>
<dbReference type="InterPro" id="IPR046539">
    <property type="entry name" value="DUF6604"/>
</dbReference>
<evidence type="ECO:0000259" key="2">
    <source>
        <dbReference type="Pfam" id="PF20253"/>
    </source>
</evidence>
<organism evidence="3 4">
    <name type="scientific">Oleoguttula mirabilis</name>
    <dbReference type="NCBI Taxonomy" id="1507867"/>
    <lineage>
        <taxon>Eukaryota</taxon>
        <taxon>Fungi</taxon>
        <taxon>Dikarya</taxon>
        <taxon>Ascomycota</taxon>
        <taxon>Pezizomycotina</taxon>
        <taxon>Dothideomycetes</taxon>
        <taxon>Dothideomycetidae</taxon>
        <taxon>Mycosphaerellales</taxon>
        <taxon>Teratosphaeriaceae</taxon>
        <taxon>Oleoguttula</taxon>
    </lineage>
</organism>
<evidence type="ECO:0000256" key="1">
    <source>
        <dbReference type="SAM" id="MobiDB-lite"/>
    </source>
</evidence>
<accession>A0AAV9JRT5</accession>
<evidence type="ECO:0000313" key="3">
    <source>
        <dbReference type="EMBL" id="KAK4548195.1"/>
    </source>
</evidence>
<feature type="region of interest" description="Disordered" evidence="1">
    <location>
        <begin position="195"/>
        <end position="222"/>
    </location>
</feature>
<dbReference type="AlphaFoldDB" id="A0AAV9JRT5"/>
<keyword evidence="4" id="KW-1185">Reference proteome</keyword>
<comment type="caution">
    <text evidence="3">The sequence shown here is derived from an EMBL/GenBank/DDBJ whole genome shotgun (WGS) entry which is preliminary data.</text>
</comment>
<dbReference type="PANTHER" id="PTHR38795:SF1">
    <property type="entry name" value="DUF6604 DOMAIN-CONTAINING PROTEIN"/>
    <property type="match status" value="1"/>
</dbReference>